<protein>
    <recommendedName>
        <fullName evidence="4">Cyclin</fullName>
    </recommendedName>
</protein>
<keyword evidence="3" id="KW-1185">Reference proteome</keyword>
<feature type="compositionally biased region" description="Polar residues" evidence="1">
    <location>
        <begin position="410"/>
        <end position="423"/>
    </location>
</feature>
<feature type="compositionally biased region" description="Low complexity" evidence="1">
    <location>
        <begin position="297"/>
        <end position="321"/>
    </location>
</feature>
<evidence type="ECO:0000256" key="1">
    <source>
        <dbReference type="SAM" id="MobiDB-lite"/>
    </source>
</evidence>
<dbReference type="InterPro" id="IPR036915">
    <property type="entry name" value="Cyclin-like_sf"/>
</dbReference>
<dbReference type="Pfam" id="PF08613">
    <property type="entry name" value="Cyclin"/>
    <property type="match status" value="1"/>
</dbReference>
<feature type="compositionally biased region" description="Polar residues" evidence="1">
    <location>
        <begin position="525"/>
        <end position="535"/>
    </location>
</feature>
<feature type="region of interest" description="Disordered" evidence="1">
    <location>
        <begin position="442"/>
        <end position="491"/>
    </location>
</feature>
<comment type="caution">
    <text evidence="2">The sequence shown here is derived from an EMBL/GenBank/DDBJ whole genome shotgun (WGS) entry which is preliminary data.</text>
</comment>
<evidence type="ECO:0000313" key="3">
    <source>
        <dbReference type="Proteomes" id="UP001281761"/>
    </source>
</evidence>
<feature type="region of interest" description="Disordered" evidence="1">
    <location>
        <begin position="514"/>
        <end position="535"/>
    </location>
</feature>
<accession>A0ABQ9XX24</accession>
<dbReference type="SUPFAM" id="SSF47954">
    <property type="entry name" value="Cyclin-like"/>
    <property type="match status" value="1"/>
</dbReference>
<dbReference type="PANTHER" id="PTHR15615">
    <property type="match status" value="1"/>
</dbReference>
<feature type="region of interest" description="Disordered" evidence="1">
    <location>
        <begin position="262"/>
        <end position="426"/>
    </location>
</feature>
<dbReference type="CDD" id="cd20558">
    <property type="entry name" value="CYCLIN_ScPCL7-like"/>
    <property type="match status" value="1"/>
</dbReference>
<evidence type="ECO:0008006" key="4">
    <source>
        <dbReference type="Google" id="ProtNLM"/>
    </source>
</evidence>
<sequence>MSIRSAIRNAQPHELFEAVRVCVEDLVTRNDNVVKDIPNFQQQPLFCCGSASPPFRTYFEKVMMGLSCSPICFVYTLVFIDRLQKSRTLYLTTSTAHKTFLTCSVIAAKYLDDKYFYNSFYASVGMVMLPEFNRMELQMLANLRFNLYIRNTYIEDYFGKVKTRAQQLRNTEEMRLPKSHISHIKSHIPVQLSFSGKSTSTRKQQIDTIRKELREGLVIPPFGSGSSSHHKDVLTSPTQINSTASQDYRMDSRHSLQPIHIKNLNENSSQRLEDTAQTSENTDEKEFEPLSNTDGHSPNTNSTSSKPTPSSKASAALSELSPDNPDSDTPNKVSVASVPQKRVYSQPQLETVVVHEPTAVSGTSSSSFEEEPDSRHKQADERPKSHRMYTPVRVEMCATDGKEERRATEGENTLVRSVPTDSSWEPHITLPFPVPISVPTSVASSLSLSSTGQFPAFSPERRKSTTTSSQSVPNPFELQGETANNSSRGRLLSISSMDSELTLFSEFNFDRQQPHAPAVGPLPPNASNSPVSLAPSFNTGAYSQSIAFPNDHSDSPRSLDVSFERTAPNHDQRVKLFKKGTLLRQTKSVCEPNSSGFQSQPSLNIGEGLFTIDQLPSAFPP</sequence>
<feature type="compositionally biased region" description="Polar residues" evidence="1">
    <location>
        <begin position="264"/>
        <end position="280"/>
    </location>
</feature>
<name>A0ABQ9XX24_9EUKA</name>
<feature type="compositionally biased region" description="Basic and acidic residues" evidence="1">
    <location>
        <begin position="400"/>
        <end position="409"/>
    </location>
</feature>
<proteinExistence type="predicted"/>
<gene>
    <name evidence="2" type="ORF">BLNAU_8999</name>
</gene>
<dbReference type="InterPro" id="IPR013922">
    <property type="entry name" value="Cyclin_PHO80-like"/>
</dbReference>
<reference evidence="2 3" key="1">
    <citation type="journal article" date="2022" name="bioRxiv">
        <title>Genomics of Preaxostyla Flagellates Illuminates Evolutionary Transitions and the Path Towards Mitochondrial Loss.</title>
        <authorList>
            <person name="Novak L.V.F."/>
            <person name="Treitli S.C."/>
            <person name="Pyrih J."/>
            <person name="Halakuc P."/>
            <person name="Pipaliya S.V."/>
            <person name="Vacek V."/>
            <person name="Brzon O."/>
            <person name="Soukal P."/>
            <person name="Eme L."/>
            <person name="Dacks J.B."/>
            <person name="Karnkowska A."/>
            <person name="Elias M."/>
            <person name="Hampl V."/>
        </authorList>
    </citation>
    <scope>NUCLEOTIDE SEQUENCE [LARGE SCALE GENOMIC DNA]</scope>
    <source>
        <strain evidence="2">NAU3</strain>
        <tissue evidence="2">Gut</tissue>
    </source>
</reference>
<feature type="compositionally biased region" description="Polar residues" evidence="1">
    <location>
        <begin position="481"/>
        <end position="491"/>
    </location>
</feature>
<dbReference type="PANTHER" id="PTHR15615:SF108">
    <property type="entry name" value="PROTEIN CNPPD1"/>
    <property type="match status" value="1"/>
</dbReference>
<dbReference type="Gene3D" id="1.10.472.10">
    <property type="entry name" value="Cyclin-like"/>
    <property type="match status" value="1"/>
</dbReference>
<feature type="compositionally biased region" description="Basic and acidic residues" evidence="1">
    <location>
        <begin position="373"/>
        <end position="383"/>
    </location>
</feature>
<evidence type="ECO:0000313" key="2">
    <source>
        <dbReference type="EMBL" id="KAK2956023.1"/>
    </source>
</evidence>
<dbReference type="Proteomes" id="UP001281761">
    <property type="component" value="Unassembled WGS sequence"/>
</dbReference>
<organism evidence="2 3">
    <name type="scientific">Blattamonas nauphoetae</name>
    <dbReference type="NCBI Taxonomy" id="2049346"/>
    <lineage>
        <taxon>Eukaryota</taxon>
        <taxon>Metamonada</taxon>
        <taxon>Preaxostyla</taxon>
        <taxon>Oxymonadida</taxon>
        <taxon>Blattamonas</taxon>
    </lineage>
</organism>
<feature type="compositionally biased region" description="Low complexity" evidence="1">
    <location>
        <begin position="442"/>
        <end position="451"/>
    </location>
</feature>
<dbReference type="EMBL" id="JARBJD010000060">
    <property type="protein sequence ID" value="KAK2956023.1"/>
    <property type="molecule type" value="Genomic_DNA"/>
</dbReference>